<proteinExistence type="predicted"/>
<evidence type="ECO:0000256" key="2">
    <source>
        <dbReference type="ARBA" id="ARBA00022801"/>
    </source>
</evidence>
<dbReference type="RefSeq" id="WP_058318265.1">
    <property type="nucleotide sequence ID" value="NZ_CYSF01000006.1"/>
</dbReference>
<evidence type="ECO:0000259" key="4">
    <source>
        <dbReference type="SMART" id="SM00796"/>
    </source>
</evidence>
<dbReference type="PANTHER" id="PTHR34698">
    <property type="entry name" value="5-OXOPROLINASE SUBUNIT B"/>
    <property type="match status" value="1"/>
</dbReference>
<dbReference type="Gene3D" id="2.40.100.10">
    <property type="entry name" value="Cyclophilin-like"/>
    <property type="match status" value="1"/>
</dbReference>
<dbReference type="SMART" id="SM00796">
    <property type="entry name" value="AHS1"/>
    <property type="match status" value="1"/>
</dbReference>
<evidence type="ECO:0000313" key="5">
    <source>
        <dbReference type="EMBL" id="CUH84187.1"/>
    </source>
</evidence>
<dbReference type="OrthoDB" id="9778567at2"/>
<dbReference type="Proteomes" id="UP000051681">
    <property type="component" value="Unassembled WGS sequence"/>
</dbReference>
<evidence type="ECO:0000256" key="3">
    <source>
        <dbReference type="ARBA" id="ARBA00022840"/>
    </source>
</evidence>
<dbReference type="InterPro" id="IPR010016">
    <property type="entry name" value="PxpB"/>
</dbReference>
<keyword evidence="6" id="KW-1185">Reference proteome</keyword>
<keyword evidence="2" id="KW-0378">Hydrolase</keyword>
<organism evidence="5 6">
    <name type="scientific">Thalassovita mediterranea</name>
    <dbReference type="NCBI Taxonomy" id="340021"/>
    <lineage>
        <taxon>Bacteria</taxon>
        <taxon>Pseudomonadati</taxon>
        <taxon>Pseudomonadota</taxon>
        <taxon>Alphaproteobacteria</taxon>
        <taxon>Rhodobacterales</taxon>
        <taxon>Roseobacteraceae</taxon>
        <taxon>Thalassovita</taxon>
    </lineage>
</organism>
<gene>
    <name evidence="5" type="primary">kipI</name>
    <name evidence="5" type="ORF">TM5383_01393</name>
</gene>
<evidence type="ECO:0000256" key="1">
    <source>
        <dbReference type="ARBA" id="ARBA00022741"/>
    </source>
</evidence>
<dbReference type="GO" id="GO:0005524">
    <property type="term" value="F:ATP binding"/>
    <property type="evidence" value="ECO:0007669"/>
    <property type="project" value="UniProtKB-KW"/>
</dbReference>
<dbReference type="EMBL" id="CYSF01000006">
    <property type="protein sequence ID" value="CUH84187.1"/>
    <property type="molecule type" value="Genomic_DNA"/>
</dbReference>
<dbReference type="STRING" id="340021.TM5383_01393"/>
<dbReference type="GO" id="GO:0016787">
    <property type="term" value="F:hydrolase activity"/>
    <property type="evidence" value="ECO:0007669"/>
    <property type="project" value="UniProtKB-KW"/>
</dbReference>
<protein>
    <submittedName>
        <fullName evidence="5">Sporulation inhibitor KipI</fullName>
    </submittedName>
</protein>
<keyword evidence="1" id="KW-0547">Nucleotide-binding</keyword>
<dbReference type="SUPFAM" id="SSF160467">
    <property type="entry name" value="PH0987 N-terminal domain-like"/>
    <property type="match status" value="1"/>
</dbReference>
<dbReference type="InterPro" id="IPR029000">
    <property type="entry name" value="Cyclophilin-like_dom_sf"/>
</dbReference>
<sequence>MSASKSLLHDTAPAEVLALGQTGILVRFGRHASDAATAACLAFNDDVRAAAFSGVTDVVPSLTSVLVQFDPTVTTRATLGAALQPLIDARPTNAQLPAAKRRWHIPVAFGGEHGPQLQDFAEHSGLTQAQIIADAQATDLRVLAIGFAPGQPYLGYLPDTWQVPRQRELTPQVPAGAIVTAVRQMVLFCNASTTGWRQIAQTGFRPFLRERSEAFVLQQGDALRLHQVSDSEYRALIAQNNDGLGGARLEVLT</sequence>
<accession>A0A0N7M1T3</accession>
<dbReference type="Gene3D" id="3.30.1360.40">
    <property type="match status" value="1"/>
</dbReference>
<dbReference type="Pfam" id="PF02682">
    <property type="entry name" value="CT_C_D"/>
    <property type="match status" value="1"/>
</dbReference>
<dbReference type="InterPro" id="IPR003833">
    <property type="entry name" value="CT_C_D"/>
</dbReference>
<dbReference type="PANTHER" id="PTHR34698:SF2">
    <property type="entry name" value="5-OXOPROLINASE SUBUNIT B"/>
    <property type="match status" value="1"/>
</dbReference>
<dbReference type="AlphaFoldDB" id="A0A0N7M1T3"/>
<keyword evidence="3" id="KW-0067">ATP-binding</keyword>
<reference evidence="5 6" key="1">
    <citation type="submission" date="2015-09" db="EMBL/GenBank/DDBJ databases">
        <authorList>
            <consortium name="Swine Surveillance"/>
        </authorList>
    </citation>
    <scope>NUCLEOTIDE SEQUENCE [LARGE SCALE GENOMIC DNA]</scope>
    <source>
        <strain evidence="5 6">CECT 8383</strain>
    </source>
</reference>
<feature type="domain" description="Carboxyltransferase" evidence="4">
    <location>
        <begin position="14"/>
        <end position="217"/>
    </location>
</feature>
<dbReference type="SUPFAM" id="SSF50891">
    <property type="entry name" value="Cyclophilin-like"/>
    <property type="match status" value="1"/>
</dbReference>
<evidence type="ECO:0000313" key="6">
    <source>
        <dbReference type="Proteomes" id="UP000051681"/>
    </source>
</evidence>
<name>A0A0N7M1T3_9RHOB</name>